<dbReference type="PANTHER" id="PTHR14519:SF8">
    <property type="entry name" value="VITAMIN K EPOXIDE REDUCTASE COMPLEX SUBUNIT 1"/>
    <property type="match status" value="1"/>
</dbReference>
<evidence type="ECO:0000256" key="3">
    <source>
        <dbReference type="ARBA" id="ARBA00012278"/>
    </source>
</evidence>
<keyword evidence="11" id="KW-0676">Redox-active center</keyword>
<dbReference type="InterPro" id="IPR038354">
    <property type="entry name" value="VKOR_sf"/>
</dbReference>
<gene>
    <name evidence="14" type="ORF">ACHAXA_007228</name>
</gene>
<accession>A0ABD3RGE3</accession>
<evidence type="ECO:0000256" key="11">
    <source>
        <dbReference type="ARBA" id="ARBA00023284"/>
    </source>
</evidence>
<evidence type="ECO:0000313" key="15">
    <source>
        <dbReference type="Proteomes" id="UP001530377"/>
    </source>
</evidence>
<dbReference type="PANTHER" id="PTHR14519">
    <property type="entry name" value="VITAMIN K EPOXIDE REDUCTASE COMPLEX, SUBUNIT 1"/>
    <property type="match status" value="1"/>
</dbReference>
<feature type="transmembrane region" description="Helical" evidence="12">
    <location>
        <begin position="85"/>
        <end position="104"/>
    </location>
</feature>
<dbReference type="GO" id="GO:0047057">
    <property type="term" value="F:vitamin-K-epoxide reductase (warfarin-sensitive) activity"/>
    <property type="evidence" value="ECO:0007669"/>
    <property type="project" value="UniProtKB-EC"/>
</dbReference>
<comment type="subcellular location">
    <subcellularLocation>
        <location evidence="1">Endoplasmic reticulum membrane</location>
        <topology evidence="1">Multi-pass membrane protein</topology>
    </subcellularLocation>
</comment>
<evidence type="ECO:0000256" key="5">
    <source>
        <dbReference type="ARBA" id="ARBA00022719"/>
    </source>
</evidence>
<dbReference type="EMBL" id="JALLPB020000225">
    <property type="protein sequence ID" value="KAL3811948.1"/>
    <property type="molecule type" value="Genomic_DNA"/>
</dbReference>
<evidence type="ECO:0000256" key="7">
    <source>
        <dbReference type="ARBA" id="ARBA00022989"/>
    </source>
</evidence>
<dbReference type="SMART" id="SM00756">
    <property type="entry name" value="VKc"/>
    <property type="match status" value="1"/>
</dbReference>
<keyword evidence="9 12" id="KW-0472">Membrane</keyword>
<evidence type="ECO:0000259" key="13">
    <source>
        <dbReference type="SMART" id="SM00756"/>
    </source>
</evidence>
<evidence type="ECO:0000256" key="12">
    <source>
        <dbReference type="SAM" id="Phobius"/>
    </source>
</evidence>
<comment type="caution">
    <text evidence="14">The sequence shown here is derived from an EMBL/GenBank/DDBJ whole genome shotgun (WGS) entry which is preliminary data.</text>
</comment>
<keyword evidence="7 12" id="KW-1133">Transmembrane helix</keyword>
<evidence type="ECO:0000256" key="4">
    <source>
        <dbReference type="ARBA" id="ARBA00022692"/>
    </source>
</evidence>
<evidence type="ECO:0000313" key="14">
    <source>
        <dbReference type="EMBL" id="KAL3811948.1"/>
    </source>
</evidence>
<evidence type="ECO:0000256" key="2">
    <source>
        <dbReference type="ARBA" id="ARBA00006214"/>
    </source>
</evidence>
<dbReference type="GO" id="GO:0005789">
    <property type="term" value="C:endoplasmic reticulum membrane"/>
    <property type="evidence" value="ECO:0007669"/>
    <property type="project" value="UniProtKB-SubCell"/>
</dbReference>
<evidence type="ECO:0000256" key="10">
    <source>
        <dbReference type="ARBA" id="ARBA00023157"/>
    </source>
</evidence>
<evidence type="ECO:0000256" key="6">
    <source>
        <dbReference type="ARBA" id="ARBA00022824"/>
    </source>
</evidence>
<keyword evidence="8" id="KW-0560">Oxidoreductase</keyword>
<dbReference type="AlphaFoldDB" id="A0ABD3RGE3"/>
<reference evidence="14 15" key="1">
    <citation type="submission" date="2024-10" db="EMBL/GenBank/DDBJ databases">
        <title>Updated reference genomes for cyclostephanoid diatoms.</title>
        <authorList>
            <person name="Roberts W.R."/>
            <person name="Alverson A.J."/>
        </authorList>
    </citation>
    <scope>NUCLEOTIDE SEQUENCE [LARGE SCALE GENOMIC DNA]</scope>
    <source>
        <strain evidence="14 15">AJA228-03</strain>
    </source>
</reference>
<dbReference type="Proteomes" id="UP001530377">
    <property type="component" value="Unassembled WGS sequence"/>
</dbReference>
<dbReference type="InterPro" id="IPR042406">
    <property type="entry name" value="VKORC1/VKORC1L1"/>
</dbReference>
<feature type="transmembrane region" description="Helical" evidence="12">
    <location>
        <begin position="10"/>
        <end position="29"/>
    </location>
</feature>
<evidence type="ECO:0000256" key="9">
    <source>
        <dbReference type="ARBA" id="ARBA00023136"/>
    </source>
</evidence>
<evidence type="ECO:0000256" key="8">
    <source>
        <dbReference type="ARBA" id="ARBA00023002"/>
    </source>
</evidence>
<dbReference type="EC" id="1.17.4.4" evidence="3"/>
<feature type="domain" description="Vitamin K epoxide reductase" evidence="13">
    <location>
        <begin position="6"/>
        <end position="172"/>
    </location>
</feature>
<dbReference type="Gene3D" id="1.20.1440.130">
    <property type="entry name" value="VKOR domain"/>
    <property type="match status" value="1"/>
</dbReference>
<keyword evidence="5" id="KW-0874">Quinone</keyword>
<sequence>MGINEGRPRLLNNAVLGAIGFVLSAYSVHVERMVEHRNLDDDMDEFVALCDIESIGARCSAVFSLPEGKMLSFFGLVPRGHVLDVPNGVLGMLFYAYTIIRYFIVGKTTSREHRGIVALFGSNTVILVISSLALASSVFLGMKLYRIRELCVVCVSTHIINTTLWIRAMMEFGNIRSKAKND</sequence>
<dbReference type="InterPro" id="IPR012932">
    <property type="entry name" value="VKOR"/>
</dbReference>
<name>A0ABD3RGE3_9STRA</name>
<evidence type="ECO:0000256" key="1">
    <source>
        <dbReference type="ARBA" id="ARBA00004477"/>
    </source>
</evidence>
<keyword evidence="6" id="KW-0256">Endoplasmic reticulum</keyword>
<keyword evidence="10" id="KW-1015">Disulfide bond</keyword>
<protein>
    <recommendedName>
        <fullName evidence="3">vitamin-K-epoxide reductase (warfarin-sensitive)</fullName>
        <ecNumber evidence="3">1.17.4.4</ecNumber>
    </recommendedName>
</protein>
<feature type="transmembrane region" description="Helical" evidence="12">
    <location>
        <begin position="116"/>
        <end position="141"/>
    </location>
</feature>
<keyword evidence="4 12" id="KW-0812">Transmembrane</keyword>
<organism evidence="14 15">
    <name type="scientific">Cyclostephanos tholiformis</name>
    <dbReference type="NCBI Taxonomy" id="382380"/>
    <lineage>
        <taxon>Eukaryota</taxon>
        <taxon>Sar</taxon>
        <taxon>Stramenopiles</taxon>
        <taxon>Ochrophyta</taxon>
        <taxon>Bacillariophyta</taxon>
        <taxon>Coscinodiscophyceae</taxon>
        <taxon>Thalassiosirophycidae</taxon>
        <taxon>Stephanodiscales</taxon>
        <taxon>Stephanodiscaceae</taxon>
        <taxon>Cyclostephanos</taxon>
    </lineage>
</organism>
<comment type="similarity">
    <text evidence="2">Belongs to the VKOR family.</text>
</comment>
<dbReference type="Pfam" id="PF07884">
    <property type="entry name" value="VKOR"/>
    <property type="match status" value="1"/>
</dbReference>
<dbReference type="GO" id="GO:0048038">
    <property type="term" value="F:quinone binding"/>
    <property type="evidence" value="ECO:0007669"/>
    <property type="project" value="UniProtKB-KW"/>
</dbReference>
<keyword evidence="15" id="KW-1185">Reference proteome</keyword>
<proteinExistence type="inferred from homology"/>